<dbReference type="EMBL" id="ML735282">
    <property type="protein sequence ID" value="KAE8388136.1"/>
    <property type="molecule type" value="Genomic_DNA"/>
</dbReference>
<reference evidence="1" key="1">
    <citation type="submission" date="2019-04" db="EMBL/GenBank/DDBJ databases">
        <title>Friends and foes A comparative genomics studyof 23 Aspergillus species from section Flavi.</title>
        <authorList>
            <consortium name="DOE Joint Genome Institute"/>
            <person name="Kjaerbolling I."/>
            <person name="Vesth T."/>
            <person name="Frisvad J.C."/>
            <person name="Nybo J.L."/>
            <person name="Theobald S."/>
            <person name="Kildgaard S."/>
            <person name="Isbrandt T."/>
            <person name="Kuo A."/>
            <person name="Sato A."/>
            <person name="Lyhne E.K."/>
            <person name="Kogle M.E."/>
            <person name="Wiebenga A."/>
            <person name="Kun R.S."/>
            <person name="Lubbers R.J."/>
            <person name="Makela M.R."/>
            <person name="Barry K."/>
            <person name="Chovatia M."/>
            <person name="Clum A."/>
            <person name="Daum C."/>
            <person name="Haridas S."/>
            <person name="He G."/>
            <person name="LaButti K."/>
            <person name="Lipzen A."/>
            <person name="Mondo S."/>
            <person name="Riley R."/>
            <person name="Salamov A."/>
            <person name="Simmons B.A."/>
            <person name="Magnuson J.K."/>
            <person name="Henrissat B."/>
            <person name="Mortensen U.H."/>
            <person name="Larsen T.O."/>
            <person name="Devries R.P."/>
            <person name="Grigoriev I.V."/>
            <person name="Machida M."/>
            <person name="Baker S.E."/>
            <person name="Andersen M.R."/>
        </authorList>
    </citation>
    <scope>NUCLEOTIDE SEQUENCE [LARGE SCALE GENOMIC DNA]</scope>
    <source>
        <strain evidence="1">IBT 14317</strain>
    </source>
</reference>
<proteinExistence type="predicted"/>
<dbReference type="Gene3D" id="2.60.40.10">
    <property type="entry name" value="Immunoglobulins"/>
    <property type="match status" value="1"/>
</dbReference>
<sequence>MALIQSNETSAQSSSARDDSLLLGSYQINELVDACSTQFLDLCPLPPVSVSVTNTGSRTSDFVVLGFITTTVGPPPHATKRLGAYTRLMAVLPKETRSAPLYFTLGDLARVTERGDRVLYPGIYKALIDVPTQSIATLELLGTETTLELWPQPM</sequence>
<organism evidence="1">
    <name type="scientific">Petromyces alliaceus</name>
    <name type="common">Aspergillus alliaceus</name>
    <dbReference type="NCBI Taxonomy" id="209559"/>
    <lineage>
        <taxon>Eukaryota</taxon>
        <taxon>Fungi</taxon>
        <taxon>Dikarya</taxon>
        <taxon>Ascomycota</taxon>
        <taxon>Pezizomycotina</taxon>
        <taxon>Eurotiomycetes</taxon>
        <taxon>Eurotiomycetidae</taxon>
        <taxon>Eurotiales</taxon>
        <taxon>Aspergillaceae</taxon>
        <taxon>Aspergillus</taxon>
        <taxon>Aspergillus subgen. Circumdati</taxon>
    </lineage>
</organism>
<protein>
    <submittedName>
        <fullName evidence="1">Uncharacterized protein</fullName>
    </submittedName>
</protein>
<dbReference type="AlphaFoldDB" id="A0A5N7C218"/>
<dbReference type="Proteomes" id="UP000326877">
    <property type="component" value="Unassembled WGS sequence"/>
</dbReference>
<dbReference type="InterPro" id="IPR013783">
    <property type="entry name" value="Ig-like_fold"/>
</dbReference>
<evidence type="ECO:0000313" key="1">
    <source>
        <dbReference type="EMBL" id="KAE8388136.1"/>
    </source>
</evidence>
<name>A0A5N7C218_PETAA</name>
<accession>A0A5N7C218</accession>
<gene>
    <name evidence="1" type="ORF">BDV23DRAFT_159679</name>
</gene>
<dbReference type="OrthoDB" id="47059at2759"/>